<comment type="caution">
    <text evidence="1">The sequence shown here is derived from an EMBL/GenBank/DDBJ whole genome shotgun (WGS) entry which is preliminary data.</text>
</comment>
<gene>
    <name evidence="1" type="ORF">NDI38_26070</name>
</gene>
<proteinExistence type="predicted"/>
<reference evidence="1 2" key="1">
    <citation type="submission" date="2022-04" db="EMBL/GenBank/DDBJ databases">
        <title>Positive selection, recombination, and allopatry shape intraspecific diversity of widespread and dominant cyanobacteria.</title>
        <authorList>
            <person name="Wei J."/>
            <person name="Shu W."/>
            <person name="Hu C."/>
        </authorList>
    </citation>
    <scope>NUCLEOTIDE SEQUENCE [LARGE SCALE GENOMIC DNA]</scope>
    <source>
        <strain evidence="1 2">AS-A4</strain>
    </source>
</reference>
<protein>
    <submittedName>
        <fullName evidence="1">Uncharacterized protein</fullName>
    </submittedName>
</protein>
<sequence>MPIEITLERRKIVLDGNTAALAKGATSRDFLRKQFEHAIALQPSLYTDAGLLQVQTASLNFLITRYSEQLVRNALQEVEFFLSRKRPFYSEPGYAPLYYFSHQVSHASSKASRHTINKSALAAVGEGTAALLLQQLLHARILSRPIHDYPDLVGLGAPTGRQIVNSKLYLTEVKATCMRSVGAMKQTLAEEVFRLAAYTAAAQDLEPSVSMVGLLIGIVVHRIDRFHALLTEVTL</sequence>
<evidence type="ECO:0000313" key="2">
    <source>
        <dbReference type="Proteomes" id="UP001476950"/>
    </source>
</evidence>
<dbReference type="EMBL" id="JAMPLM010000045">
    <property type="protein sequence ID" value="MEP1061843.1"/>
    <property type="molecule type" value="Genomic_DNA"/>
</dbReference>
<dbReference type="RefSeq" id="WP_190448582.1">
    <property type="nucleotide sequence ID" value="NZ_JAMPLM010000045.1"/>
</dbReference>
<evidence type="ECO:0000313" key="1">
    <source>
        <dbReference type="EMBL" id="MEP1061843.1"/>
    </source>
</evidence>
<organism evidence="1 2">
    <name type="scientific">Stenomitos frigidus AS-A4</name>
    <dbReference type="NCBI Taxonomy" id="2933935"/>
    <lineage>
        <taxon>Bacteria</taxon>
        <taxon>Bacillati</taxon>
        <taxon>Cyanobacteriota</taxon>
        <taxon>Cyanophyceae</taxon>
        <taxon>Leptolyngbyales</taxon>
        <taxon>Leptolyngbyaceae</taxon>
        <taxon>Stenomitos</taxon>
    </lineage>
</organism>
<name>A0ABV0KS05_9CYAN</name>
<dbReference type="Proteomes" id="UP001476950">
    <property type="component" value="Unassembled WGS sequence"/>
</dbReference>
<accession>A0ABV0KS05</accession>
<keyword evidence="2" id="KW-1185">Reference proteome</keyword>